<comment type="caution">
    <text evidence="7">The sequence shown here is derived from an EMBL/GenBank/DDBJ whole genome shotgun (WGS) entry which is preliminary data.</text>
</comment>
<dbReference type="InterPro" id="IPR050723">
    <property type="entry name" value="CFA/CMAS"/>
</dbReference>
<evidence type="ECO:0000313" key="7">
    <source>
        <dbReference type="EMBL" id="MDR6213203.1"/>
    </source>
</evidence>
<evidence type="ECO:0000256" key="6">
    <source>
        <dbReference type="SAM" id="MobiDB-lite"/>
    </source>
</evidence>
<keyword evidence="2 7" id="KW-0489">Methyltransferase</keyword>
<feature type="region of interest" description="Disordered" evidence="6">
    <location>
        <begin position="1"/>
        <end position="22"/>
    </location>
</feature>
<gene>
    <name evidence="7" type="ORF">QE399_000892</name>
</gene>
<dbReference type="PIRSF" id="PIRSF003085">
    <property type="entry name" value="CMAS"/>
    <property type="match status" value="1"/>
</dbReference>
<evidence type="ECO:0000313" key="8">
    <source>
        <dbReference type="Proteomes" id="UP001267710"/>
    </source>
</evidence>
<dbReference type="InterPro" id="IPR029063">
    <property type="entry name" value="SAM-dependent_MTases_sf"/>
</dbReference>
<dbReference type="PANTHER" id="PTHR43667">
    <property type="entry name" value="CYCLOPROPANE-FATTY-ACYL-PHOSPHOLIPID SYNTHASE"/>
    <property type="match status" value="1"/>
</dbReference>
<evidence type="ECO:0000256" key="3">
    <source>
        <dbReference type="ARBA" id="ARBA00022679"/>
    </source>
</evidence>
<dbReference type="CDD" id="cd02440">
    <property type="entry name" value="AdoMet_MTases"/>
    <property type="match status" value="1"/>
</dbReference>
<keyword evidence="3 7" id="KW-0808">Transferase</keyword>
<feature type="compositionally biased region" description="Low complexity" evidence="6">
    <location>
        <begin position="1"/>
        <end position="17"/>
    </location>
</feature>
<dbReference type="PANTHER" id="PTHR43667:SF2">
    <property type="entry name" value="FATTY ACID C-METHYL TRANSFERASE"/>
    <property type="match status" value="1"/>
</dbReference>
<keyword evidence="8" id="KW-1185">Reference proteome</keyword>
<dbReference type="SUPFAM" id="SSF53335">
    <property type="entry name" value="S-adenosyl-L-methionine-dependent methyltransferases"/>
    <property type="match status" value="1"/>
</dbReference>
<dbReference type="Proteomes" id="UP001267710">
    <property type="component" value="Unassembled WGS sequence"/>
</dbReference>
<proteinExistence type="inferred from homology"/>
<accession>A0ABU1I9J2</accession>
<sequence length="425" mass="46860">MRISPPTSTSLPSASPPHAVRAGSPLRPLHGLLRRLLRHLQCGSLSISLPGGQRLEGHGAAPGPAAAVVLHSWRPVWQMLLHGDIGLARSYRDGDWMTPDLTALLELGLHNEQAWGAALQASAPARWFHQLAHRLRANTRTGSRQNIAFHYDLGNAFYGQWLDRTMLYSSGLYAHPGATLEEAQARKLTRILALLDCPEDAEVLEIGCGWGALATEVGQAAPAGRVTGLTLSTEQLAHARERVASAGLQDRVDLRLQDYRDVEGHFDRIVSIEMLEAVGECYWPAYFDTLRARLKPGGTAVVQVITIAEDRFEQYRRHPDFIQRFIFPGGMLPTVRALGKEAARAGLTLETAETFGASYALTLAAWRARFLAAWPTIEPLGFDDAFRRLWTYYLSYCEAGFRTGRVDVGLYVLRHAHGNADQATA</sequence>
<reference evidence="7 8" key="1">
    <citation type="submission" date="2023-08" db="EMBL/GenBank/DDBJ databases">
        <title>Functional and genomic diversity of the sorghum phyllosphere microbiome.</title>
        <authorList>
            <person name="Shade A."/>
        </authorList>
    </citation>
    <scope>NUCLEOTIDE SEQUENCE [LARGE SCALE GENOMIC DNA]</scope>
    <source>
        <strain evidence="7 8">SORGH_AS_0335</strain>
    </source>
</reference>
<evidence type="ECO:0000256" key="5">
    <source>
        <dbReference type="ARBA" id="ARBA00023098"/>
    </source>
</evidence>
<dbReference type="Pfam" id="PF02353">
    <property type="entry name" value="CMAS"/>
    <property type="match status" value="1"/>
</dbReference>
<dbReference type="GO" id="GO:0008825">
    <property type="term" value="F:cyclopropane-fatty-acyl-phospholipid synthase activity"/>
    <property type="evidence" value="ECO:0007669"/>
    <property type="project" value="UniProtKB-EC"/>
</dbReference>
<comment type="similarity">
    <text evidence="1">Belongs to the CFA/CMAS family.</text>
</comment>
<dbReference type="Gene3D" id="3.40.50.150">
    <property type="entry name" value="Vaccinia Virus protein VP39"/>
    <property type="match status" value="1"/>
</dbReference>
<dbReference type="InterPro" id="IPR003333">
    <property type="entry name" value="CMAS"/>
</dbReference>
<dbReference type="GO" id="GO:0032259">
    <property type="term" value="P:methylation"/>
    <property type="evidence" value="ECO:0007669"/>
    <property type="project" value="UniProtKB-KW"/>
</dbReference>
<keyword evidence="5" id="KW-0443">Lipid metabolism</keyword>
<evidence type="ECO:0000256" key="2">
    <source>
        <dbReference type="ARBA" id="ARBA00022603"/>
    </source>
</evidence>
<evidence type="ECO:0000256" key="1">
    <source>
        <dbReference type="ARBA" id="ARBA00010815"/>
    </source>
</evidence>
<keyword evidence="4" id="KW-0949">S-adenosyl-L-methionine</keyword>
<dbReference type="EMBL" id="JAVIZX010000001">
    <property type="protein sequence ID" value="MDR6213203.1"/>
    <property type="molecule type" value="Genomic_DNA"/>
</dbReference>
<name>A0ABU1I9J2_9BURK</name>
<evidence type="ECO:0000256" key="4">
    <source>
        <dbReference type="ARBA" id="ARBA00022691"/>
    </source>
</evidence>
<organism evidence="7 8">
    <name type="scientific">Paracidovorax wautersii</name>
    <dbReference type="NCBI Taxonomy" id="1177982"/>
    <lineage>
        <taxon>Bacteria</taxon>
        <taxon>Pseudomonadati</taxon>
        <taxon>Pseudomonadota</taxon>
        <taxon>Betaproteobacteria</taxon>
        <taxon>Burkholderiales</taxon>
        <taxon>Comamonadaceae</taxon>
        <taxon>Paracidovorax</taxon>
    </lineage>
</organism>
<dbReference type="EC" id="2.1.1.79" evidence="7"/>
<dbReference type="RefSeq" id="WP_309826529.1">
    <property type="nucleotide sequence ID" value="NZ_JAVIZX010000001.1"/>
</dbReference>
<protein>
    <submittedName>
        <fullName evidence="7">Cyclopropane-fatty-acyl-phospholipid synthase</fullName>
        <ecNumber evidence="7">2.1.1.79</ecNumber>
    </submittedName>
</protein>